<protein>
    <recommendedName>
        <fullName evidence="3">DUF4347 domain-containing protein</fullName>
    </recommendedName>
</protein>
<organism evidence="1 2">
    <name type="scientific">Chromobacterium aquaticum</name>
    <dbReference type="NCBI Taxonomy" id="467180"/>
    <lineage>
        <taxon>Bacteria</taxon>
        <taxon>Pseudomonadati</taxon>
        <taxon>Pseudomonadota</taxon>
        <taxon>Betaproteobacteria</taxon>
        <taxon>Neisseriales</taxon>
        <taxon>Chromobacteriaceae</taxon>
        <taxon>Chromobacterium</taxon>
    </lineage>
</organism>
<dbReference type="RefSeq" id="WP_231462050.1">
    <property type="nucleotide sequence ID" value="NZ_JAJOHW010000056.1"/>
</dbReference>
<evidence type="ECO:0000313" key="2">
    <source>
        <dbReference type="Proteomes" id="UP001595999"/>
    </source>
</evidence>
<comment type="caution">
    <text evidence="1">The sequence shown here is derived from an EMBL/GenBank/DDBJ whole genome shotgun (WGS) entry which is preliminary data.</text>
</comment>
<reference evidence="2" key="1">
    <citation type="journal article" date="2019" name="Int. J. Syst. Evol. Microbiol.">
        <title>The Global Catalogue of Microorganisms (GCM) 10K type strain sequencing project: providing services to taxonomists for standard genome sequencing and annotation.</title>
        <authorList>
            <consortium name="The Broad Institute Genomics Platform"/>
            <consortium name="The Broad Institute Genome Sequencing Center for Infectious Disease"/>
            <person name="Wu L."/>
            <person name="Ma J."/>
        </authorList>
    </citation>
    <scope>NUCLEOTIDE SEQUENCE [LARGE SCALE GENOMIC DNA]</scope>
    <source>
        <strain evidence="2">CGMCC 4.7608</strain>
    </source>
</reference>
<name>A0ABV8ZXA2_9NEIS</name>
<evidence type="ECO:0000313" key="1">
    <source>
        <dbReference type="EMBL" id="MFC4492314.1"/>
    </source>
</evidence>
<dbReference type="EMBL" id="JBHSEK010000025">
    <property type="protein sequence ID" value="MFC4492314.1"/>
    <property type="molecule type" value="Genomic_DNA"/>
</dbReference>
<proteinExistence type="predicted"/>
<dbReference type="Proteomes" id="UP001595999">
    <property type="component" value="Unassembled WGS sequence"/>
</dbReference>
<evidence type="ECO:0008006" key="3">
    <source>
        <dbReference type="Google" id="ProtNLM"/>
    </source>
</evidence>
<accession>A0ABV8ZXA2</accession>
<sequence>MEQASTWLKACMRQAQSHVRLISTQPEQAFELLRERLQAASHCSSPIHLCISGYQGCTYPNQGYYLIPDLPVIEASYREALSFLSAVPRPSLSFFACALPDGQAGVALSTQAALPQPENGMFDGVEYELSHWALTTAK</sequence>
<gene>
    <name evidence="1" type="ORF">ACFO0R_22115</name>
</gene>
<keyword evidence="2" id="KW-1185">Reference proteome</keyword>